<keyword evidence="1" id="KW-0732">Signal</keyword>
<evidence type="ECO:0008006" key="4">
    <source>
        <dbReference type="Google" id="ProtNLM"/>
    </source>
</evidence>
<protein>
    <recommendedName>
        <fullName evidence="4">Lipoprotein</fullName>
    </recommendedName>
</protein>
<reference evidence="2 3" key="1">
    <citation type="submission" date="2017-10" db="EMBL/GenBank/DDBJ databases">
        <title>Draft genome of actinobacteria isolated from guarana (Paullinia cupana (Mart.) Ducke.</title>
        <authorList>
            <person name="Siqueira K.A."/>
            <person name="Liotti R.G."/>
            <person name="Mendes T.A."/>
            <person name="Soares M.A."/>
        </authorList>
    </citation>
    <scope>NUCLEOTIDE SEQUENCE [LARGE SCALE GENOMIC DNA]</scope>
    <source>
        <strain evidence="2 3">199</strain>
    </source>
</reference>
<feature type="chain" id="PRO_5018552813" description="Lipoprotein" evidence="1">
    <location>
        <begin position="28"/>
        <end position="326"/>
    </location>
</feature>
<keyword evidence="3" id="KW-1185">Reference proteome</keyword>
<dbReference type="AlphaFoldDB" id="A0A3R8S1R6"/>
<dbReference type="RefSeq" id="WP_125213511.1">
    <property type="nucleotide sequence ID" value="NZ_PDES01000006.1"/>
</dbReference>
<dbReference type="PROSITE" id="PS51257">
    <property type="entry name" value="PROKAR_LIPOPROTEIN"/>
    <property type="match status" value="1"/>
</dbReference>
<evidence type="ECO:0000313" key="2">
    <source>
        <dbReference type="EMBL" id="RRQ86108.1"/>
    </source>
</evidence>
<evidence type="ECO:0000313" key="3">
    <source>
        <dbReference type="Proteomes" id="UP000276379"/>
    </source>
</evidence>
<gene>
    <name evidence="2" type="ORF">CQW44_14285</name>
</gene>
<name>A0A3R8S1R6_9ACTN</name>
<dbReference type="Proteomes" id="UP000276379">
    <property type="component" value="Unassembled WGS sequence"/>
</dbReference>
<accession>A0A3R8S1R6</accession>
<proteinExistence type="predicted"/>
<dbReference type="EMBL" id="PDES01000006">
    <property type="protein sequence ID" value="RRQ86108.1"/>
    <property type="molecule type" value="Genomic_DNA"/>
</dbReference>
<organism evidence="2 3">
    <name type="scientific">Streptomyces griseofuscus</name>
    <dbReference type="NCBI Taxonomy" id="146922"/>
    <lineage>
        <taxon>Bacteria</taxon>
        <taxon>Bacillati</taxon>
        <taxon>Actinomycetota</taxon>
        <taxon>Actinomycetes</taxon>
        <taxon>Kitasatosporales</taxon>
        <taxon>Streptomycetaceae</taxon>
        <taxon>Streptomyces</taxon>
    </lineage>
</organism>
<comment type="caution">
    <text evidence="2">The sequence shown here is derived from an EMBL/GenBank/DDBJ whole genome shotgun (WGS) entry which is preliminary data.</text>
</comment>
<sequence>MIPKPHRLGRATGPLLLAAVLTGAATACDGPPTARPHPGAGHPTVSAADMPLPARVPVTSIGASPTAWQLPMDAYQYTPAQSAEVQGAVYSLANSCMRDLGYSTDLPTRLHPGPDHNAFRYGPVTDAQAAQGYRWMLREAAPDGAGARTPTSEEYGALLGKSRQGHNGRPVPTGGCLGSARGALDSRGGRVDLPDVIRAIADDSFALSQRTAQVRTVFHAWSACMRRAGYRYPDPTAPARDKALVGTAPSGTGPVPAAGPREVAVARADVACKRQVGLLSVWYSVERTMQTEAAARHAAQLAPVPAAIARTVRNATAVLTAGGHPG</sequence>
<feature type="signal peptide" evidence="1">
    <location>
        <begin position="1"/>
        <end position="27"/>
    </location>
</feature>
<evidence type="ECO:0000256" key="1">
    <source>
        <dbReference type="SAM" id="SignalP"/>
    </source>
</evidence>